<gene>
    <name evidence="2" type="ORF">PhCBS80983_g01829</name>
</gene>
<keyword evidence="3" id="KW-1185">Reference proteome</keyword>
<proteinExistence type="predicted"/>
<evidence type="ECO:0000313" key="2">
    <source>
        <dbReference type="EMBL" id="TPX60362.1"/>
    </source>
</evidence>
<dbReference type="Proteomes" id="UP000318582">
    <property type="component" value="Unassembled WGS sequence"/>
</dbReference>
<feature type="compositionally biased region" description="Low complexity" evidence="1">
    <location>
        <begin position="63"/>
        <end position="93"/>
    </location>
</feature>
<sequence>MGAKNSKREPIIIYNEPEVAIQFSPELLRKLEGQPPDAALLARFASVPAPPSPYPVDGRSRQRPQSTQHQQQQQQQQQSQSRTSSSSSSQQSQKVDALVDSRVNRELGLQQEIRLGKEQRSADAVAREAEDLIRRQRIQPRHDVHPGAVAAQEAVVECYRKNQSRPLDCWREVENMKNEAKKAQLKFVESH</sequence>
<dbReference type="InterPro" id="IPR012471">
    <property type="entry name" value="DUF1690"/>
</dbReference>
<dbReference type="AlphaFoldDB" id="A0A507E8X6"/>
<dbReference type="EMBL" id="QEAQ01000015">
    <property type="protein sequence ID" value="TPX60362.1"/>
    <property type="molecule type" value="Genomic_DNA"/>
</dbReference>
<organism evidence="2 3">
    <name type="scientific">Powellomyces hirtus</name>
    <dbReference type="NCBI Taxonomy" id="109895"/>
    <lineage>
        <taxon>Eukaryota</taxon>
        <taxon>Fungi</taxon>
        <taxon>Fungi incertae sedis</taxon>
        <taxon>Chytridiomycota</taxon>
        <taxon>Chytridiomycota incertae sedis</taxon>
        <taxon>Chytridiomycetes</taxon>
        <taxon>Spizellomycetales</taxon>
        <taxon>Powellomycetaceae</taxon>
        <taxon>Powellomyces</taxon>
    </lineage>
</organism>
<evidence type="ECO:0000256" key="1">
    <source>
        <dbReference type="SAM" id="MobiDB-lite"/>
    </source>
</evidence>
<name>A0A507E8X6_9FUNG</name>
<accession>A0A507E8X6</accession>
<comment type="caution">
    <text evidence="2">The sequence shown here is derived from an EMBL/GenBank/DDBJ whole genome shotgun (WGS) entry which is preliminary data.</text>
</comment>
<feature type="region of interest" description="Disordered" evidence="1">
    <location>
        <begin position="41"/>
        <end position="100"/>
    </location>
</feature>
<evidence type="ECO:0000313" key="3">
    <source>
        <dbReference type="Proteomes" id="UP000318582"/>
    </source>
</evidence>
<reference evidence="2 3" key="1">
    <citation type="journal article" date="2019" name="Sci. Rep.">
        <title>Comparative genomics of chytrid fungi reveal insights into the obligate biotrophic and pathogenic lifestyle of Synchytrium endobioticum.</title>
        <authorList>
            <person name="van de Vossenberg B.T.L.H."/>
            <person name="Warris S."/>
            <person name="Nguyen H.D.T."/>
            <person name="van Gent-Pelzer M.P.E."/>
            <person name="Joly D.L."/>
            <person name="van de Geest H.C."/>
            <person name="Bonants P.J.M."/>
            <person name="Smith D.S."/>
            <person name="Levesque C.A."/>
            <person name="van der Lee T.A.J."/>
        </authorList>
    </citation>
    <scope>NUCLEOTIDE SEQUENCE [LARGE SCALE GENOMIC DNA]</scope>
    <source>
        <strain evidence="2 3">CBS 809.83</strain>
    </source>
</reference>
<dbReference type="Pfam" id="PF07956">
    <property type="entry name" value="DUF1690"/>
    <property type="match status" value="1"/>
</dbReference>
<protein>
    <recommendedName>
        <fullName evidence="4">DUF1690 domain-containing protein</fullName>
    </recommendedName>
</protein>
<evidence type="ECO:0008006" key="4">
    <source>
        <dbReference type="Google" id="ProtNLM"/>
    </source>
</evidence>